<proteinExistence type="predicted"/>
<feature type="chain" id="PRO_5040200742" evidence="1">
    <location>
        <begin position="18"/>
        <end position="316"/>
    </location>
</feature>
<keyword evidence="3" id="KW-1185">Reference proteome</keyword>
<organism evidence="2 3">
    <name type="scientific">Seminavis robusta</name>
    <dbReference type="NCBI Taxonomy" id="568900"/>
    <lineage>
        <taxon>Eukaryota</taxon>
        <taxon>Sar</taxon>
        <taxon>Stramenopiles</taxon>
        <taxon>Ochrophyta</taxon>
        <taxon>Bacillariophyta</taxon>
        <taxon>Bacillariophyceae</taxon>
        <taxon>Bacillariophycidae</taxon>
        <taxon>Naviculales</taxon>
        <taxon>Naviculaceae</taxon>
        <taxon>Seminavis</taxon>
    </lineage>
</organism>
<name>A0A9N8F3C8_9STRA</name>
<feature type="signal peptide" evidence="1">
    <location>
        <begin position="1"/>
        <end position="17"/>
    </location>
</feature>
<evidence type="ECO:0000313" key="3">
    <source>
        <dbReference type="Proteomes" id="UP001153069"/>
    </source>
</evidence>
<reference evidence="2" key="1">
    <citation type="submission" date="2020-06" db="EMBL/GenBank/DDBJ databases">
        <authorList>
            <consortium name="Plant Systems Biology data submission"/>
        </authorList>
    </citation>
    <scope>NUCLEOTIDE SEQUENCE</scope>
    <source>
        <strain evidence="2">D6</strain>
    </source>
</reference>
<dbReference type="EMBL" id="CAICTM010002924">
    <property type="protein sequence ID" value="CAB9530551.1"/>
    <property type="molecule type" value="Genomic_DNA"/>
</dbReference>
<dbReference type="Proteomes" id="UP001153069">
    <property type="component" value="Unassembled WGS sequence"/>
</dbReference>
<evidence type="ECO:0000313" key="2">
    <source>
        <dbReference type="EMBL" id="CAB9530551.1"/>
    </source>
</evidence>
<protein>
    <submittedName>
        <fullName evidence="2">Uncharacterized protein</fullName>
    </submittedName>
</protein>
<comment type="caution">
    <text evidence="2">The sequence shown here is derived from an EMBL/GenBank/DDBJ whole genome shotgun (WGS) entry which is preliminary data.</text>
</comment>
<sequence length="316" mass="34107">MMKTLLLLTWMTATAKAQPQTGIPVHDIGFRRAPADKNGADNISAATTWNNTDVARHIWPYTPYREAKLRGKLEHLIKDQLEEANSEFASNLFSILIPQVVRAGGIGFCAALNPCTHTYAIGQTGIIPDVGIAGIIFVTLDAVVFSLTKQLGKETLNRMWDGTGEPEEIFVDGHIAVRGTGSMGIKFSPKVSATVNVDLSLIIDVAPNSRNNEIAPNSQALKDNNDNSENVDFEILLSGEPGVVFEVVSSLGGRTETHTVDLSGVITVEADMYLYVSGEDTKLMLAASINVMLGGICGMTPLMLQSFVRYLVVTPN</sequence>
<accession>A0A9N8F3C8</accession>
<dbReference type="AlphaFoldDB" id="A0A9N8F3C8"/>
<keyword evidence="1" id="KW-0732">Signal</keyword>
<evidence type="ECO:0000256" key="1">
    <source>
        <dbReference type="SAM" id="SignalP"/>
    </source>
</evidence>
<gene>
    <name evidence="2" type="ORF">SEMRO_2926_G340400.1</name>
</gene>